<sequence>MTHPYDATSKDLLDADPAGWVQFLTEKPPAGPVEVIDADLSTVSAEADKVIRVNGPDPWLLHLEFQANADRWLVPRVLKYNAMLYEKHELAVASVVLLMRQAANMPAVTGSWAVPNPLGSPWAFGYRVIRVWERPPDEFLTGPLALLPFAPIAAVDRTGLPAVVDRMRARLGSEVARPLVAKLWACTNVLMGLRYENEFVDRLLEGVLQMEESTTYQAILARGEVRGEARGLALGEARGEARGIALGEARGIAQGETKGRLAEVRALIFRLGKRRFGPPPAAAVAAIEAIVDLSRLENIAERLVDAPGWDDLFIVT</sequence>
<gene>
    <name evidence="1" type="ORF">FRUB_04809</name>
</gene>
<reference evidence="2" key="1">
    <citation type="submission" date="2017-06" db="EMBL/GenBank/DDBJ databases">
        <title>Genome analysis of Fimbriiglobus ruber SP5, the first member of the order Planctomycetales with confirmed chitinolytic capability.</title>
        <authorList>
            <person name="Ravin N.V."/>
            <person name="Rakitin A.L."/>
            <person name="Ivanova A.A."/>
            <person name="Beletsky A.V."/>
            <person name="Kulichevskaya I.S."/>
            <person name="Mardanov A.V."/>
            <person name="Dedysh S.N."/>
        </authorList>
    </citation>
    <scope>NUCLEOTIDE SEQUENCE [LARGE SCALE GENOMIC DNA]</scope>
    <source>
        <strain evidence="2">SP5</strain>
    </source>
</reference>
<evidence type="ECO:0008006" key="3">
    <source>
        <dbReference type="Google" id="ProtNLM"/>
    </source>
</evidence>
<evidence type="ECO:0000313" key="1">
    <source>
        <dbReference type="EMBL" id="OWK40917.1"/>
    </source>
</evidence>
<dbReference type="PANTHER" id="PTHR34613">
    <property type="entry name" value="SLL0800 PROTEIN"/>
    <property type="match status" value="1"/>
</dbReference>
<organism evidence="1 2">
    <name type="scientific">Fimbriiglobus ruber</name>
    <dbReference type="NCBI Taxonomy" id="1908690"/>
    <lineage>
        <taxon>Bacteria</taxon>
        <taxon>Pseudomonadati</taxon>
        <taxon>Planctomycetota</taxon>
        <taxon>Planctomycetia</taxon>
        <taxon>Gemmatales</taxon>
        <taxon>Gemmataceae</taxon>
        <taxon>Fimbriiglobus</taxon>
    </lineage>
</organism>
<keyword evidence="2" id="KW-1185">Reference proteome</keyword>
<dbReference type="PANTHER" id="PTHR34613:SF1">
    <property type="entry name" value="SLL6017 PROTEIN"/>
    <property type="match status" value="1"/>
</dbReference>
<protein>
    <recommendedName>
        <fullName evidence="3">Transposase</fullName>
    </recommendedName>
</protein>
<dbReference type="AlphaFoldDB" id="A0A225DXT0"/>
<dbReference type="EMBL" id="NIDE01000007">
    <property type="protein sequence ID" value="OWK40917.1"/>
    <property type="molecule type" value="Genomic_DNA"/>
</dbReference>
<dbReference type="Proteomes" id="UP000214646">
    <property type="component" value="Unassembled WGS sequence"/>
</dbReference>
<evidence type="ECO:0000313" key="2">
    <source>
        <dbReference type="Proteomes" id="UP000214646"/>
    </source>
</evidence>
<comment type="caution">
    <text evidence="1">The sequence shown here is derived from an EMBL/GenBank/DDBJ whole genome shotgun (WGS) entry which is preliminary data.</text>
</comment>
<accession>A0A225DXT0</accession>
<proteinExistence type="predicted"/>
<name>A0A225DXT0_9BACT</name>